<dbReference type="GO" id="GO:0043811">
    <property type="term" value="F:phosphate:acyl-[acyl carrier protein] acyltransferase activity"/>
    <property type="evidence" value="ECO:0007669"/>
    <property type="project" value="UniProtKB-UniRule"/>
</dbReference>
<comment type="pathway">
    <text evidence="10">Lipid metabolism; phospholipid metabolism.</text>
</comment>
<evidence type="ECO:0000256" key="4">
    <source>
        <dbReference type="ARBA" id="ARBA00022679"/>
    </source>
</evidence>
<evidence type="ECO:0000256" key="8">
    <source>
        <dbReference type="ARBA" id="ARBA00024069"/>
    </source>
</evidence>
<evidence type="ECO:0000256" key="3">
    <source>
        <dbReference type="ARBA" id="ARBA00022516"/>
    </source>
</evidence>
<comment type="subunit">
    <text evidence="9 10">Homodimer. Probably interacts with PlsY.</text>
</comment>
<keyword evidence="4 10" id="KW-0808">Transferase</keyword>
<evidence type="ECO:0000256" key="1">
    <source>
        <dbReference type="ARBA" id="ARBA00001232"/>
    </source>
</evidence>
<reference evidence="11" key="1">
    <citation type="submission" date="2022-05" db="EMBL/GenBank/DDBJ databases">
        <authorList>
            <person name="Pankratov T."/>
        </authorList>
    </citation>
    <scope>NUCLEOTIDE SEQUENCE</scope>
    <source>
        <strain evidence="11">BP6-180914</strain>
    </source>
</reference>
<dbReference type="InterPro" id="IPR003664">
    <property type="entry name" value="FA_synthesis"/>
</dbReference>
<dbReference type="Proteomes" id="UP001165667">
    <property type="component" value="Unassembled WGS sequence"/>
</dbReference>
<comment type="catalytic activity">
    <reaction evidence="1 10">
        <text>a fatty acyl-[ACP] + phosphate = an acyl phosphate + holo-[ACP]</text>
        <dbReference type="Rhea" id="RHEA:42292"/>
        <dbReference type="Rhea" id="RHEA-COMP:9685"/>
        <dbReference type="Rhea" id="RHEA-COMP:14125"/>
        <dbReference type="ChEBI" id="CHEBI:43474"/>
        <dbReference type="ChEBI" id="CHEBI:59918"/>
        <dbReference type="ChEBI" id="CHEBI:64479"/>
        <dbReference type="ChEBI" id="CHEBI:138651"/>
        <dbReference type="EC" id="2.3.1.274"/>
    </reaction>
</comment>
<comment type="similarity">
    <text evidence="10">Belongs to the PlsX family.</text>
</comment>
<proteinExistence type="inferred from homology"/>
<accession>A0AA42CPT2</accession>
<comment type="caution">
    <text evidence="11">The sequence shown here is derived from an EMBL/GenBank/DDBJ whole genome shotgun (WGS) entry which is preliminary data.</text>
</comment>
<evidence type="ECO:0000256" key="9">
    <source>
        <dbReference type="ARBA" id="ARBA00046608"/>
    </source>
</evidence>
<keyword evidence="11" id="KW-0012">Acyltransferase</keyword>
<dbReference type="AlphaFoldDB" id="A0AA42CPT2"/>
<evidence type="ECO:0000256" key="5">
    <source>
        <dbReference type="ARBA" id="ARBA00023098"/>
    </source>
</evidence>
<dbReference type="EMBL" id="JAMOIM010000017">
    <property type="protein sequence ID" value="MCW6510730.1"/>
    <property type="molecule type" value="Genomic_DNA"/>
</dbReference>
<dbReference type="HAMAP" id="MF_00019">
    <property type="entry name" value="PlsX"/>
    <property type="match status" value="1"/>
</dbReference>
<dbReference type="GO" id="GO:0008654">
    <property type="term" value="P:phospholipid biosynthetic process"/>
    <property type="evidence" value="ECO:0007669"/>
    <property type="project" value="UniProtKB-KW"/>
</dbReference>
<comment type="subcellular location">
    <subcellularLocation>
        <location evidence="10">Cytoplasm</location>
    </subcellularLocation>
    <text evidence="10">Associated with the membrane possibly through PlsY.</text>
</comment>
<comment type="function">
    <text evidence="10">Catalyzes the reversible formation of acyl-phosphate (acyl-PO(4)) from acyl-[acyl-carrier-protein] (acyl-ACP). This enzyme utilizes acyl-ACP as fatty acyl donor, but not acyl-CoA.</text>
</comment>
<dbReference type="GO" id="GO:0005737">
    <property type="term" value="C:cytoplasm"/>
    <property type="evidence" value="ECO:0007669"/>
    <property type="project" value="UniProtKB-SubCell"/>
</dbReference>
<keyword evidence="5 10" id="KW-0443">Lipid metabolism</keyword>
<dbReference type="PANTHER" id="PTHR30100">
    <property type="entry name" value="FATTY ACID/PHOSPHOLIPID SYNTHESIS PROTEIN PLSX"/>
    <property type="match status" value="1"/>
</dbReference>
<keyword evidence="7 10" id="KW-1208">Phospholipid metabolism</keyword>
<keyword evidence="2 10" id="KW-0963">Cytoplasm</keyword>
<dbReference type="PIRSF" id="PIRSF002465">
    <property type="entry name" value="Phsphlp_syn_PlsX"/>
    <property type="match status" value="1"/>
</dbReference>
<evidence type="ECO:0000313" key="11">
    <source>
        <dbReference type="EMBL" id="MCW6510730.1"/>
    </source>
</evidence>
<keyword evidence="6 10" id="KW-0594">Phospholipid biosynthesis</keyword>
<name>A0AA42CPT2_9HYPH</name>
<evidence type="ECO:0000256" key="6">
    <source>
        <dbReference type="ARBA" id="ARBA00023209"/>
    </source>
</evidence>
<protein>
    <recommendedName>
        <fullName evidence="8 10">Phosphate acyltransferase</fullName>
        <ecNumber evidence="8 10">2.3.1.274</ecNumber>
    </recommendedName>
    <alternativeName>
        <fullName evidence="10">Acyl-ACP phosphotransacylase</fullName>
    </alternativeName>
    <alternativeName>
        <fullName evidence="10">Acyl-[acyl-carrier-protein]--phosphate acyltransferase</fullName>
    </alternativeName>
    <alternativeName>
        <fullName evidence="10">Phosphate-acyl-ACP acyltransferase</fullName>
    </alternativeName>
</protein>
<gene>
    <name evidence="10 11" type="primary">plsX</name>
    <name evidence="11" type="ORF">M8523_22200</name>
</gene>
<dbReference type="GO" id="GO:0006633">
    <property type="term" value="P:fatty acid biosynthetic process"/>
    <property type="evidence" value="ECO:0007669"/>
    <property type="project" value="UniProtKB-UniRule"/>
</dbReference>
<sequence>MAMMPEQRRSSTPQIRIALDAMGGDNGPSVVLAGAARVAAKRPDVTFLLFGDSALVEPLLRSHAALAKVATVHHSDVAIKMDDKPSQALRTGRRVSSMWMAVEAVKRGDADVAVSAGNTGALMAMSKVCLRTMPQIDRPAIAALWPTLRGRSIVLDVGATIGADAQHLVDMAIMGAAMASIVLGVPTPSLGLLNVGIEEIKGLEEVKAAGRLLRDAALPHLDYRGFVEGDDLGRGTVDVVVTEGFTGNIALKTAEGTAKQIAQYLRDAMGASLLSKLGYVLARKAFDAMREKMDPRRVNGGVFLGLDGLVIKSHGGTDGLGFAGAIEMGYEMAHHDLLSKIRESLTLAQEIRTPGVSPAAESS</sequence>
<dbReference type="InterPro" id="IPR012281">
    <property type="entry name" value="Phospholipid_synth_PlsX-like"/>
</dbReference>
<evidence type="ECO:0000256" key="2">
    <source>
        <dbReference type="ARBA" id="ARBA00022490"/>
    </source>
</evidence>
<dbReference type="EC" id="2.3.1.274" evidence="8 10"/>
<organism evidence="11 12">
    <name type="scientific">Lichenifustis flavocetrariae</name>
    <dbReference type="NCBI Taxonomy" id="2949735"/>
    <lineage>
        <taxon>Bacteria</taxon>
        <taxon>Pseudomonadati</taxon>
        <taxon>Pseudomonadota</taxon>
        <taxon>Alphaproteobacteria</taxon>
        <taxon>Hyphomicrobiales</taxon>
        <taxon>Lichenihabitantaceae</taxon>
        <taxon>Lichenifustis</taxon>
    </lineage>
</organism>
<evidence type="ECO:0000256" key="10">
    <source>
        <dbReference type="HAMAP-Rule" id="MF_00019"/>
    </source>
</evidence>
<dbReference type="SUPFAM" id="SSF53659">
    <property type="entry name" value="Isocitrate/Isopropylmalate dehydrogenase-like"/>
    <property type="match status" value="1"/>
</dbReference>
<keyword evidence="3 10" id="KW-0444">Lipid biosynthesis</keyword>
<dbReference type="NCBIfam" id="TIGR00182">
    <property type="entry name" value="plsX"/>
    <property type="match status" value="1"/>
</dbReference>
<dbReference type="Pfam" id="PF02504">
    <property type="entry name" value="FA_synthesis"/>
    <property type="match status" value="1"/>
</dbReference>
<dbReference type="Gene3D" id="3.40.718.10">
    <property type="entry name" value="Isopropylmalate Dehydrogenase"/>
    <property type="match status" value="1"/>
</dbReference>
<dbReference type="PANTHER" id="PTHR30100:SF1">
    <property type="entry name" value="PHOSPHATE ACYLTRANSFERASE"/>
    <property type="match status" value="1"/>
</dbReference>
<evidence type="ECO:0000313" key="12">
    <source>
        <dbReference type="Proteomes" id="UP001165667"/>
    </source>
</evidence>
<evidence type="ECO:0000256" key="7">
    <source>
        <dbReference type="ARBA" id="ARBA00023264"/>
    </source>
</evidence>
<keyword evidence="12" id="KW-1185">Reference proteome</keyword>